<evidence type="ECO:0000313" key="2">
    <source>
        <dbReference type="Proteomes" id="UP000036367"/>
    </source>
</evidence>
<organism evidence="1 2">
    <name type="scientific">Rhodopirellula islandica</name>
    <dbReference type="NCBI Taxonomy" id="595434"/>
    <lineage>
        <taxon>Bacteria</taxon>
        <taxon>Pseudomonadati</taxon>
        <taxon>Planctomycetota</taxon>
        <taxon>Planctomycetia</taxon>
        <taxon>Pirellulales</taxon>
        <taxon>Pirellulaceae</taxon>
        <taxon>Rhodopirellula</taxon>
    </lineage>
</organism>
<dbReference type="PATRIC" id="fig|595434.4.peg.2477"/>
<dbReference type="AlphaFoldDB" id="A0A0J1BFS8"/>
<name>A0A0J1BFS8_RHOIS</name>
<sequence>MDHAGDLSSLQDSVGSFFSGFHRLTPMATTCRHFVAVAFEVSIG</sequence>
<protein>
    <submittedName>
        <fullName evidence="1">Uncharacterized protein</fullName>
    </submittedName>
</protein>
<proteinExistence type="predicted"/>
<dbReference type="Proteomes" id="UP000036367">
    <property type="component" value="Unassembled WGS sequence"/>
</dbReference>
<evidence type="ECO:0000313" key="1">
    <source>
        <dbReference type="EMBL" id="KLU05391.1"/>
    </source>
</evidence>
<reference evidence="1" key="1">
    <citation type="submission" date="2015-05" db="EMBL/GenBank/DDBJ databases">
        <title>Permanent draft genome of Rhodopirellula islandicus K833.</title>
        <authorList>
            <person name="Kizina J."/>
            <person name="Richter M."/>
            <person name="Glockner F.O."/>
            <person name="Harder J."/>
        </authorList>
    </citation>
    <scope>NUCLEOTIDE SEQUENCE [LARGE SCALE GENOMIC DNA]</scope>
    <source>
        <strain evidence="1">K833</strain>
    </source>
</reference>
<keyword evidence="2" id="KW-1185">Reference proteome</keyword>
<comment type="caution">
    <text evidence="1">The sequence shown here is derived from an EMBL/GenBank/DDBJ whole genome shotgun (WGS) entry which is preliminary data.</text>
</comment>
<dbReference type="EMBL" id="LECT01000019">
    <property type="protein sequence ID" value="KLU05391.1"/>
    <property type="molecule type" value="Genomic_DNA"/>
</dbReference>
<gene>
    <name evidence="1" type="ORF">RISK_002598</name>
</gene>
<accession>A0A0J1BFS8</accession>